<evidence type="ECO:0000313" key="1">
    <source>
        <dbReference type="EMBL" id="MBA8880961.1"/>
    </source>
</evidence>
<dbReference type="Proteomes" id="UP000549052">
    <property type="component" value="Unassembled WGS sequence"/>
</dbReference>
<organism evidence="1 2">
    <name type="scientific">Phyllobacterium myrsinacearum</name>
    <dbReference type="NCBI Taxonomy" id="28101"/>
    <lineage>
        <taxon>Bacteria</taxon>
        <taxon>Pseudomonadati</taxon>
        <taxon>Pseudomonadota</taxon>
        <taxon>Alphaproteobacteria</taxon>
        <taxon>Hyphomicrobiales</taxon>
        <taxon>Phyllobacteriaceae</taxon>
        <taxon>Phyllobacterium</taxon>
    </lineage>
</organism>
<dbReference type="AlphaFoldDB" id="A0A839ELN3"/>
<comment type="caution">
    <text evidence="1">The sequence shown here is derived from an EMBL/GenBank/DDBJ whole genome shotgun (WGS) entry which is preliminary data.</text>
</comment>
<accession>A0A839ELN3</accession>
<protein>
    <recommendedName>
        <fullName evidence="3">DUF3396 domain-containing protein</fullName>
    </recommendedName>
</protein>
<reference evidence="1 2" key="1">
    <citation type="submission" date="2020-07" db="EMBL/GenBank/DDBJ databases">
        <title>Genomic Encyclopedia of Type Strains, Phase IV (KMG-V): Genome sequencing to study the core and pangenomes of soil and plant-associated prokaryotes.</title>
        <authorList>
            <person name="Whitman W."/>
        </authorList>
    </citation>
    <scope>NUCLEOTIDE SEQUENCE [LARGE SCALE GENOMIC DNA]</scope>
    <source>
        <strain evidence="1 2">AN3</strain>
    </source>
</reference>
<dbReference type="Pfam" id="PF11876">
    <property type="entry name" value="TsiV"/>
    <property type="match status" value="1"/>
</dbReference>
<proteinExistence type="predicted"/>
<sequence length="337" mass="37356">MSTSGQAHDEAKQAIIAELDHLEILDNQGNVSARIGYCVTLFFGEGGTLEKRRAAFNIYKHYCSLFVDHLSHYQAPGSDSVRRLNDLSFLDKSEAKIERIPEKEPLDFAVFSHGQTGKAEDDDGVGHFGFAASCVAPDQPGELMPVDRSSLSAFISAGWVRKHGHARLLELVRDWSSQLKPFHGICGLSVIFDIIYSSTAAKLHSFPYIKRFPGLHCGDSSMFTVEIQPHSSEYLFTTNWLTVLSADFSQKVGGKEKLVAVMGPTCPIHDYEGGIIIQAGDQAQIGDVNRGLVLDDYRRVADALKSIRFEDYQVGLFPVPEPLDAVEETMKWIGRFD</sequence>
<name>A0A839ELN3_9HYPH</name>
<dbReference type="InterPro" id="IPR021815">
    <property type="entry name" value="TsiV"/>
</dbReference>
<evidence type="ECO:0008006" key="3">
    <source>
        <dbReference type="Google" id="ProtNLM"/>
    </source>
</evidence>
<keyword evidence="2" id="KW-1185">Reference proteome</keyword>
<gene>
    <name evidence="1" type="ORF">FHW16_004696</name>
</gene>
<dbReference type="EMBL" id="JACGXN010000010">
    <property type="protein sequence ID" value="MBA8880961.1"/>
    <property type="molecule type" value="Genomic_DNA"/>
</dbReference>
<dbReference type="RefSeq" id="WP_182551577.1">
    <property type="nucleotide sequence ID" value="NZ_JACGXN010000010.1"/>
</dbReference>
<evidence type="ECO:0000313" key="2">
    <source>
        <dbReference type="Proteomes" id="UP000549052"/>
    </source>
</evidence>